<keyword evidence="2" id="KW-0812">Transmembrane</keyword>
<feature type="region of interest" description="Disordered" evidence="1">
    <location>
        <begin position="1"/>
        <end position="40"/>
    </location>
</feature>
<feature type="transmembrane region" description="Helical" evidence="2">
    <location>
        <begin position="66"/>
        <end position="84"/>
    </location>
</feature>
<proteinExistence type="predicted"/>
<dbReference type="EMBL" id="RKIK01000006">
    <property type="protein sequence ID" value="ROV61697.1"/>
    <property type="molecule type" value="Genomic_DNA"/>
</dbReference>
<keyword evidence="2" id="KW-0472">Membrane</keyword>
<protein>
    <submittedName>
        <fullName evidence="3">Uncharacterized protein</fullName>
    </submittedName>
</protein>
<organism evidence="3 4">
    <name type="scientific">Vibrio ponticus</name>
    <dbReference type="NCBI Taxonomy" id="265668"/>
    <lineage>
        <taxon>Bacteria</taxon>
        <taxon>Pseudomonadati</taxon>
        <taxon>Pseudomonadota</taxon>
        <taxon>Gammaproteobacteria</taxon>
        <taxon>Vibrionales</taxon>
        <taxon>Vibrionaceae</taxon>
        <taxon>Vibrio</taxon>
    </lineage>
</organism>
<evidence type="ECO:0000256" key="2">
    <source>
        <dbReference type="SAM" id="Phobius"/>
    </source>
</evidence>
<sequence length="220" mass="24409">MKQEQKMNEKVTEFPNSTDAELNQESQESQESQDAKEVLDEPSRRIAYSFDHEKYELEKKERSKRMYIMLTFFSAFSIFMFAAFVNKEAFILDAETAVIINQAINAVVLLVIPFLLGSVGGLTRILMSDVVVDHRGTLVVSSGLMAMFSWIGIKSGVLLAIVAPHLEKQGVVANVEGTTSSGFYTMALVAIAVGMFSTNLYLFINSRVEQLAFRANNGGN</sequence>
<gene>
    <name evidence="3" type="ORF">EGH82_03800</name>
</gene>
<feature type="compositionally biased region" description="Basic and acidic residues" evidence="1">
    <location>
        <begin position="1"/>
        <end position="12"/>
    </location>
</feature>
<dbReference type="RefSeq" id="WP_123780667.1">
    <property type="nucleotide sequence ID" value="NZ_RKIK01000006.1"/>
</dbReference>
<feature type="transmembrane region" description="Helical" evidence="2">
    <location>
        <begin position="138"/>
        <end position="163"/>
    </location>
</feature>
<reference evidence="3 4" key="1">
    <citation type="submission" date="2018-11" db="EMBL/GenBank/DDBJ databases">
        <title>Vibrio ponticus strain CAIM 1751 pathogenic for the snapper Lutjanus guttatus.</title>
        <authorList>
            <person name="Soto-Rodriguez S."/>
            <person name="Lozano-Olvera R."/>
            <person name="Gomez-Gil B."/>
        </authorList>
    </citation>
    <scope>NUCLEOTIDE SEQUENCE [LARGE SCALE GENOMIC DNA]</scope>
    <source>
        <strain evidence="3 4">CAIM 1751</strain>
    </source>
</reference>
<dbReference type="AlphaFoldDB" id="A0A3N3E4Q0"/>
<feature type="transmembrane region" description="Helical" evidence="2">
    <location>
        <begin position="183"/>
        <end position="204"/>
    </location>
</feature>
<comment type="caution">
    <text evidence="3">The sequence shown here is derived from an EMBL/GenBank/DDBJ whole genome shotgun (WGS) entry which is preliminary data.</text>
</comment>
<name>A0A3N3E4Q0_9VIBR</name>
<evidence type="ECO:0000313" key="4">
    <source>
        <dbReference type="Proteomes" id="UP000278792"/>
    </source>
</evidence>
<evidence type="ECO:0000313" key="3">
    <source>
        <dbReference type="EMBL" id="ROV61697.1"/>
    </source>
</evidence>
<keyword evidence="2" id="KW-1133">Transmembrane helix</keyword>
<feature type="transmembrane region" description="Helical" evidence="2">
    <location>
        <begin position="104"/>
        <end position="126"/>
    </location>
</feature>
<feature type="compositionally biased region" description="Polar residues" evidence="1">
    <location>
        <begin position="14"/>
        <end position="23"/>
    </location>
</feature>
<dbReference type="Proteomes" id="UP000278792">
    <property type="component" value="Unassembled WGS sequence"/>
</dbReference>
<evidence type="ECO:0000256" key="1">
    <source>
        <dbReference type="SAM" id="MobiDB-lite"/>
    </source>
</evidence>
<accession>A0A3N3E4Q0</accession>